<sequence length="112" mass="12999">MILTIEELRKMMIDIGFEKIYLVEEEPNCVVYIGIYKGKEIIVTIFKGISAVYAKMIPADLLPTPNWHCHYIKYSPIGWYIFSSSISDLVMRLGKKLSKIIELKYSYNSLIN</sequence>
<comment type="caution">
    <text evidence="1">The sequence shown here is derived from an EMBL/GenBank/DDBJ whole genome shotgun (WGS) entry which is preliminary data.</text>
</comment>
<accession>A0A7J3JQX6</accession>
<organism evidence="1">
    <name type="scientific">Ignisphaera aggregans</name>
    <dbReference type="NCBI Taxonomy" id="334771"/>
    <lineage>
        <taxon>Archaea</taxon>
        <taxon>Thermoproteota</taxon>
        <taxon>Thermoprotei</taxon>
        <taxon>Desulfurococcales</taxon>
        <taxon>Desulfurococcaceae</taxon>
        <taxon>Ignisphaera</taxon>
    </lineage>
</organism>
<gene>
    <name evidence="1" type="ORF">ENU30_04475</name>
</gene>
<dbReference type="AlphaFoldDB" id="A0A7J3JQX6"/>
<name>A0A7J3JQX6_9CREN</name>
<dbReference type="EMBL" id="DTBZ01000082">
    <property type="protein sequence ID" value="HGQ18213.1"/>
    <property type="molecule type" value="Genomic_DNA"/>
</dbReference>
<reference evidence="1" key="1">
    <citation type="journal article" date="2020" name="mSystems">
        <title>Genome- and Community-Level Interaction Insights into Carbon Utilization and Element Cycling Functions of Hydrothermarchaeota in Hydrothermal Sediment.</title>
        <authorList>
            <person name="Zhou Z."/>
            <person name="Liu Y."/>
            <person name="Xu W."/>
            <person name="Pan J."/>
            <person name="Luo Z.H."/>
            <person name="Li M."/>
        </authorList>
    </citation>
    <scope>NUCLEOTIDE SEQUENCE [LARGE SCALE GENOMIC DNA]</scope>
    <source>
        <strain evidence="1">SpSt-657</strain>
    </source>
</reference>
<evidence type="ECO:0000313" key="1">
    <source>
        <dbReference type="EMBL" id="HGQ18213.1"/>
    </source>
</evidence>
<proteinExistence type="predicted"/>
<protein>
    <submittedName>
        <fullName evidence="1">Uncharacterized protein</fullName>
    </submittedName>
</protein>